<feature type="transmembrane region" description="Helical" evidence="8">
    <location>
        <begin position="266"/>
        <end position="284"/>
    </location>
</feature>
<feature type="transmembrane region" description="Helical" evidence="8">
    <location>
        <begin position="144"/>
        <end position="166"/>
    </location>
</feature>
<evidence type="ECO:0000256" key="5">
    <source>
        <dbReference type="ARBA" id="ARBA00023136"/>
    </source>
</evidence>
<feature type="transmembrane region" description="Helical" evidence="8">
    <location>
        <begin position="76"/>
        <end position="97"/>
    </location>
</feature>
<sequence>MAVEILARDGSSGEALAPPLSQAVGYVVVVAVGLVIAFGMVFVTKILKKTVGEDNEKTEVFMTANRSVTRGLTSSAVISSWLWSTAMLGSSLVGYQYGVSGPFWFAAGCSPMIVFFALLGISCKRKIPEAHTLLEIVRIRYGNIAHIVYMVLCLLNNLFACANMLLGASAVITAMTGMHVIAATFLLPVGVALYTFVGGIKATFLTDYLHTFTILIILCFFTVKAFTVEEIGSLSNLFEIFQQAGFRHPVSGNHDGSYLTMTSKGGILFGIIHICANFGLVIMDTSFFIKAFAASPSAVVPGYVIGGIAYFAIPWAVGTLASSLVLGLESSAIFPTYPRRMTAVEVSNGLVLPYAFILVAGKGGAACILLITFMAVTSTLSAQVIAVSSILAFDVYRTYVNRGAGDADVIRWSHYGVVGFAVFAAAFSTMLHYVGIDLGWTLYMLGVITCPGIFPTALTILWRQQSRAAAILAPTLGMATGIAVWLGTAHAFYGEVSIASTGATLPCMYGTVAATVAPLPYSLAITALTGGQGWEWSEFRREKLAFEVEVSGRDAGLERAVEEGEGGEDAEEARKRLKRWGRIAAGWAAATFLGHWVLWPLPMYAARYVFGEKFFAAWLVVAIIWLWGTLLVAGFYPLVDGRDQILAVWRGLRSGSEKSHQGNADNSTSASDSEGNGLDRSKTTTPGESKNESSFDVIAKAETIGK</sequence>
<evidence type="ECO:0000256" key="3">
    <source>
        <dbReference type="ARBA" id="ARBA00022692"/>
    </source>
</evidence>
<evidence type="ECO:0000256" key="8">
    <source>
        <dbReference type="SAM" id="Phobius"/>
    </source>
</evidence>
<dbReference type="CDD" id="cd11476">
    <property type="entry name" value="SLC5sbd_DUR3"/>
    <property type="match status" value="1"/>
</dbReference>
<dbReference type="PANTHER" id="PTHR46154">
    <property type="match status" value="1"/>
</dbReference>
<accession>A0A8H7IS45</accession>
<evidence type="ECO:0000256" key="1">
    <source>
        <dbReference type="ARBA" id="ARBA00004141"/>
    </source>
</evidence>
<dbReference type="Pfam" id="PF00474">
    <property type="entry name" value="SSF"/>
    <property type="match status" value="1"/>
</dbReference>
<feature type="transmembrane region" description="Helical" evidence="8">
    <location>
        <begin position="23"/>
        <end position="43"/>
    </location>
</feature>
<feature type="transmembrane region" description="Helical" evidence="8">
    <location>
        <begin position="291"/>
        <end position="313"/>
    </location>
</feature>
<feature type="transmembrane region" description="Helical" evidence="8">
    <location>
        <begin position="583"/>
        <end position="602"/>
    </location>
</feature>
<feature type="transmembrane region" description="Helical" evidence="8">
    <location>
        <begin position="103"/>
        <end position="123"/>
    </location>
</feature>
<feature type="compositionally biased region" description="Polar residues" evidence="7">
    <location>
        <begin position="683"/>
        <end position="694"/>
    </location>
</feature>
<feature type="compositionally biased region" description="Polar residues" evidence="7">
    <location>
        <begin position="661"/>
        <end position="674"/>
    </location>
</feature>
<comment type="subcellular location">
    <subcellularLocation>
        <location evidence="1">Membrane</location>
        <topology evidence="1">Multi-pass membrane protein</topology>
    </subcellularLocation>
</comment>
<dbReference type="EMBL" id="MDYX01000041">
    <property type="protein sequence ID" value="KAF9630733.1"/>
    <property type="molecule type" value="Genomic_DNA"/>
</dbReference>
<evidence type="ECO:0000256" key="4">
    <source>
        <dbReference type="ARBA" id="ARBA00022989"/>
    </source>
</evidence>
<keyword evidence="3 8" id="KW-0812">Transmembrane</keyword>
<protein>
    <submittedName>
        <fullName evidence="9">Urea active transporter</fullName>
    </submittedName>
</protein>
<feature type="transmembrane region" description="Helical" evidence="8">
    <location>
        <begin position="412"/>
        <end position="434"/>
    </location>
</feature>
<feature type="transmembrane region" description="Helical" evidence="8">
    <location>
        <begin position="208"/>
        <end position="227"/>
    </location>
</feature>
<feature type="transmembrane region" description="Helical" evidence="8">
    <location>
        <begin position="469"/>
        <end position="488"/>
    </location>
</feature>
<dbReference type="InterPro" id="IPR001734">
    <property type="entry name" value="Na/solute_symporter"/>
</dbReference>
<comment type="similarity">
    <text evidence="2 6">Belongs to the sodium:solute symporter (SSF) (TC 2.A.21) family.</text>
</comment>
<reference evidence="9" key="1">
    <citation type="submission" date="2016-08" db="EMBL/GenBank/DDBJ databases">
        <authorList>
            <person name="Yan J."/>
        </authorList>
    </citation>
    <scope>NUCLEOTIDE SEQUENCE</scope>
    <source>
        <strain evidence="9">CSS-01s</strain>
    </source>
</reference>
<feature type="region of interest" description="Disordered" evidence="7">
    <location>
        <begin position="655"/>
        <end position="694"/>
    </location>
</feature>
<comment type="caution">
    <text evidence="9">The sequence shown here is derived from an EMBL/GenBank/DDBJ whole genome shotgun (WGS) entry which is preliminary data.</text>
</comment>
<evidence type="ECO:0000313" key="10">
    <source>
        <dbReference type="Proteomes" id="UP000627934"/>
    </source>
</evidence>
<evidence type="ECO:0000256" key="6">
    <source>
        <dbReference type="RuleBase" id="RU362091"/>
    </source>
</evidence>
<dbReference type="Proteomes" id="UP000627934">
    <property type="component" value="Unassembled WGS sequence"/>
</dbReference>
<keyword evidence="4 8" id="KW-1133">Transmembrane helix</keyword>
<dbReference type="PROSITE" id="PS50283">
    <property type="entry name" value="NA_SOLUT_SYMP_3"/>
    <property type="match status" value="1"/>
</dbReference>
<gene>
    <name evidence="9" type="ORF">BFW01_g1295</name>
</gene>
<dbReference type="PANTHER" id="PTHR46154:SF1">
    <property type="entry name" value="ACTIVE TRANSPORTER, PUTATIVE (AFU_ORTHOLOGUE AFUA_1G17570)-RELATED"/>
    <property type="match status" value="1"/>
</dbReference>
<dbReference type="InterPro" id="IPR031155">
    <property type="entry name" value="DUR"/>
</dbReference>
<proteinExistence type="inferred from homology"/>
<feature type="transmembrane region" description="Helical" evidence="8">
    <location>
        <begin position="614"/>
        <end position="636"/>
    </location>
</feature>
<keyword evidence="5 8" id="KW-0472">Membrane</keyword>
<evidence type="ECO:0000256" key="7">
    <source>
        <dbReference type="SAM" id="MobiDB-lite"/>
    </source>
</evidence>
<name>A0A8H7IS45_9PEZI</name>
<feature type="transmembrane region" description="Helical" evidence="8">
    <location>
        <begin position="172"/>
        <end position="196"/>
    </location>
</feature>
<dbReference type="GO" id="GO:0005886">
    <property type="term" value="C:plasma membrane"/>
    <property type="evidence" value="ECO:0007669"/>
    <property type="project" value="TreeGrafter"/>
</dbReference>
<dbReference type="GO" id="GO:0015204">
    <property type="term" value="F:urea transmembrane transporter activity"/>
    <property type="evidence" value="ECO:0007669"/>
    <property type="project" value="InterPro"/>
</dbReference>
<feature type="transmembrane region" description="Helical" evidence="8">
    <location>
        <begin position="508"/>
        <end position="531"/>
    </location>
</feature>
<dbReference type="Gene3D" id="1.20.1730.10">
    <property type="entry name" value="Sodium/glucose cotransporter"/>
    <property type="match status" value="1"/>
</dbReference>
<organism evidence="9 10">
    <name type="scientific">Lasiodiplodia theobromae</name>
    <dbReference type="NCBI Taxonomy" id="45133"/>
    <lineage>
        <taxon>Eukaryota</taxon>
        <taxon>Fungi</taxon>
        <taxon>Dikarya</taxon>
        <taxon>Ascomycota</taxon>
        <taxon>Pezizomycotina</taxon>
        <taxon>Dothideomycetes</taxon>
        <taxon>Dothideomycetes incertae sedis</taxon>
        <taxon>Botryosphaeriales</taxon>
        <taxon>Botryosphaeriaceae</taxon>
        <taxon>Lasiodiplodia</taxon>
    </lineage>
</organism>
<evidence type="ECO:0000256" key="2">
    <source>
        <dbReference type="ARBA" id="ARBA00006434"/>
    </source>
</evidence>
<dbReference type="InterPro" id="IPR038377">
    <property type="entry name" value="Na/Glc_symporter_sf"/>
</dbReference>
<feature type="transmembrane region" description="Helical" evidence="8">
    <location>
        <begin position="380"/>
        <end position="400"/>
    </location>
</feature>
<dbReference type="AlphaFoldDB" id="A0A8H7IS45"/>
<reference evidence="9" key="2">
    <citation type="journal article" date="2018" name="DNA Res.">
        <title>Comparative genome and transcriptome analyses reveal adaptations to opportunistic infections in woody plant degrading pathogens of Botryosphaeriaceae.</title>
        <authorList>
            <person name="Yan J.Y."/>
            <person name="Zhao W.S."/>
            <person name="Chen Z."/>
            <person name="Xing Q.K."/>
            <person name="Zhang W."/>
            <person name="Chethana K.W.T."/>
            <person name="Xue M.F."/>
            <person name="Xu J.P."/>
            <person name="Phillips A.J.L."/>
            <person name="Wang Y."/>
            <person name="Liu J.H."/>
            <person name="Liu M."/>
            <person name="Zhou Y."/>
            <person name="Jayawardena R.S."/>
            <person name="Manawasinghe I.S."/>
            <person name="Huang J.B."/>
            <person name="Qiao G.H."/>
            <person name="Fu C.Y."/>
            <person name="Guo F.F."/>
            <person name="Dissanayake A.J."/>
            <person name="Peng Y.L."/>
            <person name="Hyde K.D."/>
            <person name="Li X.H."/>
        </authorList>
    </citation>
    <scope>NUCLEOTIDE SEQUENCE</scope>
    <source>
        <strain evidence="9">CSS-01s</strain>
    </source>
</reference>
<feature type="transmembrane region" description="Helical" evidence="8">
    <location>
        <begin position="440"/>
        <end position="462"/>
    </location>
</feature>
<evidence type="ECO:0000313" key="9">
    <source>
        <dbReference type="EMBL" id="KAF9630733.1"/>
    </source>
</evidence>